<organism evidence="1">
    <name type="scientific">Anguilla anguilla</name>
    <name type="common">European freshwater eel</name>
    <name type="synonym">Muraena anguilla</name>
    <dbReference type="NCBI Taxonomy" id="7936"/>
    <lineage>
        <taxon>Eukaryota</taxon>
        <taxon>Metazoa</taxon>
        <taxon>Chordata</taxon>
        <taxon>Craniata</taxon>
        <taxon>Vertebrata</taxon>
        <taxon>Euteleostomi</taxon>
        <taxon>Actinopterygii</taxon>
        <taxon>Neopterygii</taxon>
        <taxon>Teleostei</taxon>
        <taxon>Anguilliformes</taxon>
        <taxon>Anguillidae</taxon>
        <taxon>Anguilla</taxon>
    </lineage>
</organism>
<name>A0A0E9T7L7_ANGAN</name>
<dbReference type="EMBL" id="GBXM01059175">
    <property type="protein sequence ID" value="JAH49402.1"/>
    <property type="molecule type" value="Transcribed_RNA"/>
</dbReference>
<sequence length="19" mass="2322">MFKLICCITMYLLNIKTWS</sequence>
<protein>
    <submittedName>
        <fullName evidence="1">Uncharacterized protein</fullName>
    </submittedName>
</protein>
<proteinExistence type="predicted"/>
<accession>A0A0E9T7L7</accession>
<reference evidence="1" key="1">
    <citation type="submission" date="2014-11" db="EMBL/GenBank/DDBJ databases">
        <authorList>
            <person name="Amaro Gonzalez C."/>
        </authorList>
    </citation>
    <scope>NUCLEOTIDE SEQUENCE</scope>
</reference>
<reference evidence="1" key="2">
    <citation type="journal article" date="2015" name="Fish Shellfish Immunol.">
        <title>Early steps in the European eel (Anguilla anguilla)-Vibrio vulnificus interaction in the gills: Role of the RtxA13 toxin.</title>
        <authorList>
            <person name="Callol A."/>
            <person name="Pajuelo D."/>
            <person name="Ebbesson L."/>
            <person name="Teles M."/>
            <person name="MacKenzie S."/>
            <person name="Amaro C."/>
        </authorList>
    </citation>
    <scope>NUCLEOTIDE SEQUENCE</scope>
</reference>
<evidence type="ECO:0000313" key="1">
    <source>
        <dbReference type="EMBL" id="JAH49402.1"/>
    </source>
</evidence>
<dbReference type="AlphaFoldDB" id="A0A0E9T7L7"/>